<dbReference type="EMBL" id="WJIE01000027">
    <property type="protein sequence ID" value="MRG98203.1"/>
    <property type="molecule type" value="Genomic_DNA"/>
</dbReference>
<reference evidence="1 2" key="1">
    <citation type="submission" date="2019-10" db="EMBL/GenBank/DDBJ databases">
        <title>A soil myxobacterium in the family Polyangiaceae.</title>
        <authorList>
            <person name="Li Y."/>
            <person name="Wang J."/>
        </authorList>
    </citation>
    <scope>NUCLEOTIDE SEQUENCE [LARGE SCALE GENOMIC DNA]</scope>
    <source>
        <strain evidence="1 2">DSM 14734</strain>
    </source>
</reference>
<evidence type="ECO:0000313" key="1">
    <source>
        <dbReference type="EMBL" id="MRG98203.1"/>
    </source>
</evidence>
<comment type="caution">
    <text evidence="1">The sequence shown here is derived from an EMBL/GenBank/DDBJ whole genome shotgun (WGS) entry which is preliminary data.</text>
</comment>
<dbReference type="AlphaFoldDB" id="A0A6N7Q1P7"/>
<organism evidence="1 2">
    <name type="scientific">Polyangium spumosum</name>
    <dbReference type="NCBI Taxonomy" id="889282"/>
    <lineage>
        <taxon>Bacteria</taxon>
        <taxon>Pseudomonadati</taxon>
        <taxon>Myxococcota</taxon>
        <taxon>Polyangia</taxon>
        <taxon>Polyangiales</taxon>
        <taxon>Polyangiaceae</taxon>
        <taxon>Polyangium</taxon>
    </lineage>
</organism>
<dbReference type="PANTHER" id="PTHR37829:SF3">
    <property type="entry name" value="PROTEIN JAYE-RELATED"/>
    <property type="match status" value="1"/>
</dbReference>
<dbReference type="InterPro" id="IPR052399">
    <property type="entry name" value="Phage_Baseplate_Assmbl_Protein"/>
</dbReference>
<name>A0A6N7Q1P7_9BACT</name>
<sequence>MADPKEFTTKTREQIRGDYTRTVKNGLINLGIANPNVSEGTLDYIRGDALGAFGEEIYNLVSVKANAQLPDSALDDDLIRLAKIVGLDLRPAGPSQGFIILQTSVSVPVAIPAGSQLLDPAGLSYEVLVGGAYGSGDLVSIRAVDTGSRTNLPEGTTLRWSSAPPFVAATALVASGGLLGGVDQETIEGLRARLLDYYRNPPGGGNWSQVNLTAENSSTFVQKSFAYPAVYGPSTLHVVVVGAPTTTNKSRTVPSDIVETVVKPAVLGAFPEFADIVVTSADSFTVATTFGLSLPTSKRASPPGPGGGWLDGTPWPTNASLGYAPVTTVNSAVDFFVNADAAPVVGQRVCYVSPTNYKLYRAKITQVFGGGPPYRIVIDTGFFRSNTTNDPLQTADWVFPDAERMDAYVAAVLNAFATMGPAEKTTIPGLLPRAYRKPQKEFSWPSQVGSYFLRALYESGEEVFDADFNVTPDVVPVVSGYPLAPYIAVPGLLAFYPQ</sequence>
<protein>
    <submittedName>
        <fullName evidence="1">Uncharacterized protein</fullName>
    </submittedName>
</protein>
<dbReference type="Proteomes" id="UP000440224">
    <property type="component" value="Unassembled WGS sequence"/>
</dbReference>
<dbReference type="OrthoDB" id="7565172at2"/>
<dbReference type="PANTHER" id="PTHR37829">
    <property type="entry name" value="PHAGE-LIKE ELEMENT PBSX PROTEIN XKDT"/>
    <property type="match status" value="1"/>
</dbReference>
<accession>A0A6N7Q1P7</accession>
<gene>
    <name evidence="1" type="ORF">GF068_40780</name>
</gene>
<evidence type="ECO:0000313" key="2">
    <source>
        <dbReference type="Proteomes" id="UP000440224"/>
    </source>
</evidence>
<keyword evidence="2" id="KW-1185">Reference proteome</keyword>
<dbReference type="RefSeq" id="WP_153824977.1">
    <property type="nucleotide sequence ID" value="NZ_WJIE01000027.1"/>
</dbReference>
<proteinExistence type="predicted"/>